<dbReference type="EMBL" id="FNZA01000020">
    <property type="protein sequence ID" value="SEJ81824.1"/>
    <property type="molecule type" value="Genomic_DNA"/>
</dbReference>
<dbReference type="GO" id="GO:0016779">
    <property type="term" value="F:nucleotidyltransferase activity"/>
    <property type="evidence" value="ECO:0007669"/>
    <property type="project" value="InterPro"/>
</dbReference>
<dbReference type="Proteomes" id="UP000199223">
    <property type="component" value="Unassembled WGS sequence"/>
</dbReference>
<dbReference type="Pfam" id="PF01909">
    <property type="entry name" value="NTP_transf_2"/>
    <property type="match status" value="1"/>
</dbReference>
<evidence type="ECO:0000313" key="2">
    <source>
        <dbReference type="EMBL" id="SEJ81824.1"/>
    </source>
</evidence>
<dbReference type="SUPFAM" id="SSF81301">
    <property type="entry name" value="Nucleotidyltransferase"/>
    <property type="match status" value="1"/>
</dbReference>
<dbReference type="AlphaFoldDB" id="A0A1H7BXT8"/>
<proteinExistence type="predicted"/>
<dbReference type="InterPro" id="IPR002934">
    <property type="entry name" value="Polymerase_NTP_transf_dom"/>
</dbReference>
<evidence type="ECO:0000259" key="1">
    <source>
        <dbReference type="Pfam" id="PF01909"/>
    </source>
</evidence>
<dbReference type="Gene3D" id="3.30.460.10">
    <property type="entry name" value="Beta Polymerase, domain 2"/>
    <property type="match status" value="1"/>
</dbReference>
<sequence length="254" mass="27595">MSIGDVLAKLVPELQTEAGVVAIFLTGSVNRGEADEFSDLDVSVLVRTVEFVHNSVCYRDGFLVSVERSTPEHRAQAFTDPVTALWNLFSLQTGRALYDPEGIFAELQVCARAVDRAALRRAGEAQACAQIADQAEELHKVMGGLSRGDEAKIIYALAGLTFSLGTAALLSTGELLPTENRYLTLARDAWDDPEWREAYSCLVGLTGASPRRRGLAALRAYVRAVTLLRWAEGTEQALAYGAAQRAQSFLTNKT</sequence>
<keyword evidence="3" id="KW-1185">Reference proteome</keyword>
<dbReference type="CDD" id="cd05403">
    <property type="entry name" value="NT_KNTase_like"/>
    <property type="match status" value="1"/>
</dbReference>
<keyword evidence="2" id="KW-0808">Transferase</keyword>
<dbReference type="OrthoDB" id="68332at2"/>
<dbReference type="InterPro" id="IPR043519">
    <property type="entry name" value="NT_sf"/>
</dbReference>
<organism evidence="2 3">
    <name type="scientific">Deinococcus reticulitermitis</name>
    <dbReference type="NCBI Taxonomy" id="856736"/>
    <lineage>
        <taxon>Bacteria</taxon>
        <taxon>Thermotogati</taxon>
        <taxon>Deinococcota</taxon>
        <taxon>Deinococci</taxon>
        <taxon>Deinococcales</taxon>
        <taxon>Deinococcaceae</taxon>
        <taxon>Deinococcus</taxon>
    </lineage>
</organism>
<dbReference type="STRING" id="856736.SAMN04488058_12044"/>
<reference evidence="3" key="1">
    <citation type="submission" date="2016-10" db="EMBL/GenBank/DDBJ databases">
        <authorList>
            <person name="Varghese N."/>
            <person name="Submissions S."/>
        </authorList>
    </citation>
    <scope>NUCLEOTIDE SEQUENCE [LARGE SCALE GENOMIC DNA]</scope>
    <source>
        <strain evidence="3">CGMCC 1.10218</strain>
    </source>
</reference>
<name>A0A1H7BXT8_9DEIO</name>
<feature type="domain" description="Polymerase nucleotidyl transferase" evidence="1">
    <location>
        <begin position="8"/>
        <end position="49"/>
    </location>
</feature>
<evidence type="ECO:0000313" key="3">
    <source>
        <dbReference type="Proteomes" id="UP000199223"/>
    </source>
</evidence>
<dbReference type="RefSeq" id="WP_092265501.1">
    <property type="nucleotide sequence ID" value="NZ_FNZA01000020.1"/>
</dbReference>
<gene>
    <name evidence="2" type="ORF">SAMN04488058_12044</name>
</gene>
<protein>
    <submittedName>
        <fullName evidence="2">Nucleotidyltransferase domain-containing protein</fullName>
    </submittedName>
</protein>
<accession>A0A1H7BXT8</accession>